<dbReference type="NCBIfam" id="TIGR02074">
    <property type="entry name" value="PBP_1a_fam"/>
    <property type="match status" value="1"/>
</dbReference>
<evidence type="ECO:0000259" key="29">
    <source>
        <dbReference type="Pfam" id="PF14814"/>
    </source>
</evidence>
<comment type="caution">
    <text evidence="30">The sequence shown here is derived from an EMBL/GenBank/DDBJ whole genome shotgun (WGS) entry which is preliminary data.</text>
</comment>
<keyword evidence="31" id="KW-1185">Reference proteome</keyword>
<reference evidence="30 31" key="1">
    <citation type="journal article" date="2014" name="Genome Announc.">
        <title>Draft Genome Sequence of Moraxella bovoculi Strain 237T (ATCC BAA-1259T) Isolated from a Calf with Infectious Bovine Keratoconjunctivitis.</title>
        <authorList>
            <person name="Calcutt M.J."/>
            <person name="Foecking M.F."/>
            <person name="Martin N.T."/>
            <person name="Mhlanga-Mutangadura T."/>
            <person name="Reilly T.J."/>
        </authorList>
    </citation>
    <scope>NUCLEOTIDE SEQUENCE [LARGE SCALE GENOMIC DNA]</scope>
    <source>
        <strain evidence="30 31">237</strain>
    </source>
</reference>
<feature type="active site" description="Proton donor; for transglycosylase activity" evidence="24">
    <location>
        <position position="187"/>
    </location>
</feature>
<keyword evidence="16" id="KW-0046">Antibiotic resistance</keyword>
<dbReference type="InterPro" id="IPR028166">
    <property type="entry name" value="UB2H"/>
</dbReference>
<comment type="similarity">
    <text evidence="5 23">In the N-terminal section; belongs to the glycosyltransferase 51 family.</text>
</comment>
<keyword evidence="10 23" id="KW-0328">Glycosyltransferase</keyword>
<evidence type="ECO:0000256" key="5">
    <source>
        <dbReference type="ARBA" id="ARBA00007739"/>
    </source>
</evidence>
<evidence type="ECO:0000256" key="3">
    <source>
        <dbReference type="ARBA" id="ARBA00004752"/>
    </source>
</evidence>
<evidence type="ECO:0000256" key="6">
    <source>
        <dbReference type="ARBA" id="ARBA00018637"/>
    </source>
</evidence>
<evidence type="ECO:0000256" key="15">
    <source>
        <dbReference type="ARBA" id="ARBA00023136"/>
    </source>
</evidence>
<comment type="function">
    <text evidence="1 23">Cell wall formation. Synthesis of cross-linked peptidoglycan from the lipid intermediates. The enzyme has a penicillin-insensitive transglycosylase N-terminal domain (formation of linear glycan strands) and a penicillin-sensitive transpeptidase C-terminal domain (cross-linking of the peptide subunits).</text>
</comment>
<comment type="catalytic activity">
    <reaction evidence="20">
        <text>Preferential cleavage: (Ac)2-L-Lys-D-Ala-|-D-Ala. Also transpeptidation of peptidyl-alanyl moieties that are N-acyl substituents of D-alanine.</text>
        <dbReference type="EC" id="3.4.16.4"/>
    </reaction>
</comment>
<dbReference type="RefSeq" id="WP_080702219.1">
    <property type="nucleotide sequence ID" value="NZ_AOMT01000026.1"/>
</dbReference>
<dbReference type="InterPro" id="IPR023346">
    <property type="entry name" value="Lysozyme-like_dom_sf"/>
</dbReference>
<dbReference type="InterPro" id="IPR001460">
    <property type="entry name" value="PCN-bd_Tpept"/>
</dbReference>
<evidence type="ECO:0000256" key="9">
    <source>
        <dbReference type="ARBA" id="ARBA00022670"/>
    </source>
</evidence>
<keyword evidence="7" id="KW-1003">Cell membrane</keyword>
<evidence type="ECO:0000313" key="31">
    <source>
        <dbReference type="Proteomes" id="UP000035860"/>
    </source>
</evidence>
<keyword evidence="26" id="KW-0812">Transmembrane</keyword>
<keyword evidence="8" id="KW-0121">Carboxypeptidase</keyword>
<dbReference type="Pfam" id="PF00905">
    <property type="entry name" value="Transpeptidase"/>
    <property type="match status" value="1"/>
</dbReference>
<dbReference type="Gene3D" id="3.40.710.10">
    <property type="entry name" value="DD-peptidase/beta-lactamase superfamily"/>
    <property type="match status" value="1"/>
</dbReference>
<dbReference type="GO" id="GO:0005886">
    <property type="term" value="C:plasma membrane"/>
    <property type="evidence" value="ECO:0007669"/>
    <property type="project" value="UniProtKB-SubCell"/>
</dbReference>
<dbReference type="InterPro" id="IPR001264">
    <property type="entry name" value="Glyco_trans_51"/>
</dbReference>
<evidence type="ECO:0000256" key="18">
    <source>
        <dbReference type="ARBA" id="ARBA00023316"/>
    </source>
</evidence>
<evidence type="ECO:0000256" key="22">
    <source>
        <dbReference type="NCBIfam" id="TIGR02071"/>
    </source>
</evidence>
<comment type="similarity">
    <text evidence="4 23">In the C-terminal section; belongs to the transpeptidase family.</text>
</comment>
<feature type="transmembrane region" description="Helical" evidence="26">
    <location>
        <begin position="20"/>
        <end position="42"/>
    </location>
</feature>
<feature type="active site" description="Acyl-ester intermediate; for transpeptidase activity" evidence="24">
    <location>
        <position position="455"/>
    </location>
</feature>
<evidence type="ECO:0000256" key="20">
    <source>
        <dbReference type="ARBA" id="ARBA00034000"/>
    </source>
</evidence>
<dbReference type="GO" id="GO:0008360">
    <property type="term" value="P:regulation of cell shape"/>
    <property type="evidence" value="ECO:0007669"/>
    <property type="project" value="UniProtKB-UniRule"/>
</dbReference>
<dbReference type="Gene3D" id="3.30.2060.10">
    <property type="entry name" value="Penicillin-binding protein 1b domain"/>
    <property type="match status" value="1"/>
</dbReference>
<dbReference type="GO" id="GO:0009252">
    <property type="term" value="P:peptidoglycan biosynthetic process"/>
    <property type="evidence" value="ECO:0007669"/>
    <property type="project" value="UniProtKB-UniRule"/>
</dbReference>
<comment type="pathway">
    <text evidence="3 23">Cell wall biogenesis; peptidoglycan biosynthesis.</text>
</comment>
<name>A0A066UKI3_9GAMM</name>
<dbReference type="Pfam" id="PF14814">
    <property type="entry name" value="UB2H"/>
    <property type="match status" value="1"/>
</dbReference>
<dbReference type="SUPFAM" id="SSF56601">
    <property type="entry name" value="beta-lactamase/transpeptidase-like"/>
    <property type="match status" value="1"/>
</dbReference>
<dbReference type="UniPathway" id="UPA00219"/>
<dbReference type="GO" id="GO:0009274">
    <property type="term" value="C:peptidoglycan-based cell wall"/>
    <property type="evidence" value="ECO:0007669"/>
    <property type="project" value="UniProtKB-UniRule"/>
</dbReference>
<evidence type="ECO:0000256" key="4">
    <source>
        <dbReference type="ARBA" id="ARBA00007090"/>
    </source>
</evidence>
<evidence type="ECO:0000256" key="8">
    <source>
        <dbReference type="ARBA" id="ARBA00022645"/>
    </source>
</evidence>
<dbReference type="GO" id="GO:0071555">
    <property type="term" value="P:cell wall organization"/>
    <property type="evidence" value="ECO:0007669"/>
    <property type="project" value="UniProtKB-UniRule"/>
</dbReference>
<evidence type="ECO:0000313" key="30">
    <source>
        <dbReference type="EMBL" id="KDN24688.1"/>
    </source>
</evidence>
<dbReference type="PANTHER" id="PTHR32282:SF11">
    <property type="entry name" value="PENICILLIN-BINDING PROTEIN 1B"/>
    <property type="match status" value="1"/>
</dbReference>
<evidence type="ECO:0000256" key="19">
    <source>
        <dbReference type="ARBA" id="ARBA00032454"/>
    </source>
</evidence>
<evidence type="ECO:0000256" key="24">
    <source>
        <dbReference type="PIRSR" id="PIRSR002799-1"/>
    </source>
</evidence>
<keyword evidence="15 26" id="KW-0472">Membrane</keyword>
<evidence type="ECO:0000256" key="17">
    <source>
        <dbReference type="ARBA" id="ARBA00023268"/>
    </source>
</evidence>
<keyword evidence="18 23" id="KW-0961">Cell wall biogenesis/degradation</keyword>
<evidence type="ECO:0000256" key="12">
    <source>
        <dbReference type="ARBA" id="ARBA00022801"/>
    </source>
</evidence>
<evidence type="ECO:0000256" key="1">
    <source>
        <dbReference type="ARBA" id="ARBA00002624"/>
    </source>
</evidence>
<comment type="catalytic activity">
    <reaction evidence="21">
        <text>[GlcNAc-(1-&gt;4)-Mur2Ac(oyl-L-Ala-gamma-D-Glu-L-Lys-D-Ala-D-Ala)](n)-di-trans,octa-cis-undecaprenyl diphosphate + beta-D-GlcNAc-(1-&gt;4)-Mur2Ac(oyl-L-Ala-gamma-D-Glu-L-Lys-D-Ala-D-Ala)-di-trans,octa-cis-undecaprenyl diphosphate = [GlcNAc-(1-&gt;4)-Mur2Ac(oyl-L-Ala-gamma-D-Glu-L-Lys-D-Ala-D-Ala)](n+1)-di-trans,octa-cis-undecaprenyl diphosphate + di-trans,octa-cis-undecaprenyl diphosphate + H(+)</text>
        <dbReference type="Rhea" id="RHEA:23708"/>
        <dbReference type="Rhea" id="RHEA-COMP:9602"/>
        <dbReference type="Rhea" id="RHEA-COMP:9603"/>
        <dbReference type="ChEBI" id="CHEBI:15378"/>
        <dbReference type="ChEBI" id="CHEBI:58405"/>
        <dbReference type="ChEBI" id="CHEBI:60033"/>
        <dbReference type="ChEBI" id="CHEBI:78435"/>
        <dbReference type="EC" id="2.4.99.28"/>
    </reaction>
</comment>
<evidence type="ECO:0000256" key="23">
    <source>
        <dbReference type="PIRNR" id="PIRNR002799"/>
    </source>
</evidence>
<dbReference type="EMBL" id="AOMT01000026">
    <property type="protein sequence ID" value="KDN24688.1"/>
    <property type="molecule type" value="Genomic_DNA"/>
</dbReference>
<dbReference type="GO" id="GO:0008658">
    <property type="term" value="F:penicillin binding"/>
    <property type="evidence" value="ECO:0007669"/>
    <property type="project" value="UniProtKB-UniRule"/>
</dbReference>
<keyword evidence="9" id="KW-0645">Protease</keyword>
<dbReference type="OrthoDB" id="9766909at2"/>
<evidence type="ECO:0000256" key="13">
    <source>
        <dbReference type="ARBA" id="ARBA00022960"/>
    </source>
</evidence>
<evidence type="ECO:0000256" key="25">
    <source>
        <dbReference type="SAM" id="MobiDB-lite"/>
    </source>
</evidence>
<dbReference type="AlphaFoldDB" id="A0A066UKI3"/>
<keyword evidence="13 23" id="KW-0133">Cell shape</keyword>
<dbReference type="GO" id="GO:0030288">
    <property type="term" value="C:outer membrane-bounded periplasmic space"/>
    <property type="evidence" value="ECO:0007669"/>
    <property type="project" value="TreeGrafter"/>
</dbReference>
<feature type="domain" description="Glycosyl transferase family 51" evidence="28">
    <location>
        <begin position="163"/>
        <end position="333"/>
    </location>
</feature>
<evidence type="ECO:0000256" key="21">
    <source>
        <dbReference type="ARBA" id="ARBA00049902"/>
    </source>
</evidence>
<evidence type="ECO:0000256" key="2">
    <source>
        <dbReference type="ARBA" id="ARBA00004236"/>
    </source>
</evidence>
<keyword evidence="14 23" id="KW-0573">Peptidoglycan synthesis</keyword>
<dbReference type="PIRSF" id="PIRSF002799">
    <property type="entry name" value="PBP_1b"/>
    <property type="match status" value="1"/>
</dbReference>
<dbReference type="InterPro" id="IPR050396">
    <property type="entry name" value="Glycosyltr_51/Transpeptidase"/>
</dbReference>
<keyword evidence="11 23" id="KW-0808">Transferase</keyword>
<dbReference type="GO" id="GO:0008955">
    <property type="term" value="F:peptidoglycan glycosyltransferase activity"/>
    <property type="evidence" value="ECO:0007669"/>
    <property type="project" value="UniProtKB-UniRule"/>
</dbReference>
<evidence type="ECO:0000256" key="10">
    <source>
        <dbReference type="ARBA" id="ARBA00022676"/>
    </source>
</evidence>
<comment type="subcellular location">
    <subcellularLocation>
        <location evidence="2">Cell membrane</location>
    </subcellularLocation>
</comment>
<sequence length="800" mass="89109">MTKSFDQFTGQPPKQQQGSIIGFILLIIIVAVMILLGLYAFYLNNTIINKFENRRWDIPATVYSRPLELYPNAPVKAGDLESWLKLLNYSQGKNTQGSYQKSGSTYTIYTRGFNYGDGDVEPKQTIKVLFSNGKIARLQTSQPTQRTALRLEPVNVGGIYPENNEDRILLTKDNVPKHLMNALIATEDRNFYEHHGVSMRGTARALLSNVTGGTRQGGSTITQQLIKNFYLNSDRTLKRKANEALMALLLELHYEKDEILLAYLNEINLGQNGNRSVNGFGIASQFYFNKPLAELRLDQYALLVGIAKGSSYYNPRKHPERAKDRRNTVLHNMLITGKISQEEYDSATQKPLDVVKTPTIAKSRFPDFFDAIQRELKAYYKEEDLQNRGLRIISTLDPLAQRAADNAIKNNKKSNLQGALISANPVTGEVVAIVGSSADFTGFNRAIDAKRQVGSLLKPIIYLTALQSGRYNLASSVDDSPLTYTIGNQTWTPKNYSGISHGATPLTTALAQSYNQAAVNVGMEFGLPIFYRQLQMLGVSDQTPNYPSVLLGAVDMSPMQVLSIYQTFANSGVSAPIHTIKSVIDDKGKVLQNSDSRAQIRLSPKATYLTNYAMQKVFTHGTARAGNFNSTLNLAGKTGTTNDGRDAWFAGYSGNYVSVVWIGRDDNKPIGLTGSSGALPIWRAFMQPLNHTPVELPLPADIEWTWLDNGTGLLSHQGCQRAIWAPVIREFMPQEYGSCAANIRYNVTLQERIDALGDELVSMEEDYLEDDYIIEEPMPSDEEFYTPSNEESPTSEQFYQ</sequence>
<accession>A0A066UKI3</accession>
<evidence type="ECO:0000256" key="7">
    <source>
        <dbReference type="ARBA" id="ARBA00022475"/>
    </source>
</evidence>
<feature type="domain" description="Bifunctional transglycosylase second" evidence="29">
    <location>
        <begin position="69"/>
        <end position="148"/>
    </location>
</feature>
<dbReference type="NCBIfam" id="TIGR02071">
    <property type="entry name" value="PBP_1b"/>
    <property type="match status" value="1"/>
</dbReference>
<dbReference type="GO" id="GO:0006508">
    <property type="term" value="P:proteolysis"/>
    <property type="evidence" value="ECO:0007669"/>
    <property type="project" value="UniProtKB-KW"/>
</dbReference>
<dbReference type="SUPFAM" id="SSF53955">
    <property type="entry name" value="Lysozyme-like"/>
    <property type="match status" value="1"/>
</dbReference>
<proteinExistence type="inferred from homology"/>
<gene>
    <name evidence="30" type="ORF">MBO_06963</name>
</gene>
<dbReference type="Pfam" id="PF00912">
    <property type="entry name" value="Transgly"/>
    <property type="match status" value="1"/>
</dbReference>
<protein>
    <recommendedName>
        <fullName evidence="6 22">Penicillin-binding protein 1B</fullName>
        <shortName evidence="23">PBP-1b</shortName>
        <shortName evidence="23">PBP1b</shortName>
    </recommendedName>
    <alternativeName>
        <fullName evidence="19 23">Murein polymerase</fullName>
    </alternativeName>
</protein>
<organism evidence="30 31">
    <name type="scientific">Moraxella bovoculi 237</name>
    <dbReference type="NCBI Taxonomy" id="743974"/>
    <lineage>
        <taxon>Bacteria</taxon>
        <taxon>Pseudomonadati</taxon>
        <taxon>Pseudomonadota</taxon>
        <taxon>Gammaproteobacteria</taxon>
        <taxon>Moraxellales</taxon>
        <taxon>Moraxellaceae</taxon>
        <taxon>Moraxella</taxon>
    </lineage>
</organism>
<evidence type="ECO:0000259" key="28">
    <source>
        <dbReference type="Pfam" id="PF00912"/>
    </source>
</evidence>
<dbReference type="PANTHER" id="PTHR32282">
    <property type="entry name" value="BINDING PROTEIN TRANSPEPTIDASE, PUTATIVE-RELATED"/>
    <property type="match status" value="1"/>
</dbReference>
<dbReference type="Gene3D" id="1.10.3810.10">
    <property type="entry name" value="Biosynthetic peptidoglycan transglycosylase-like"/>
    <property type="match status" value="1"/>
</dbReference>
<feature type="domain" description="Penicillin-binding protein transpeptidase" evidence="27">
    <location>
        <begin position="421"/>
        <end position="676"/>
    </location>
</feature>
<dbReference type="InterPro" id="IPR036950">
    <property type="entry name" value="PBP_transglycosylase"/>
</dbReference>
<evidence type="ECO:0000256" key="11">
    <source>
        <dbReference type="ARBA" id="ARBA00022679"/>
    </source>
</evidence>
<dbReference type="InterPro" id="IPR012338">
    <property type="entry name" value="Beta-lactam/transpept-like"/>
</dbReference>
<evidence type="ECO:0000256" key="26">
    <source>
        <dbReference type="SAM" id="Phobius"/>
    </source>
</evidence>
<keyword evidence="17" id="KW-0511">Multifunctional enzyme</keyword>
<dbReference type="InterPro" id="IPR011813">
    <property type="entry name" value="PBP_1b"/>
</dbReference>
<evidence type="ECO:0000259" key="27">
    <source>
        <dbReference type="Pfam" id="PF00905"/>
    </source>
</evidence>
<keyword evidence="26" id="KW-1133">Transmembrane helix</keyword>
<dbReference type="GO" id="GO:0009002">
    <property type="term" value="F:serine-type D-Ala-D-Ala carboxypeptidase activity"/>
    <property type="evidence" value="ECO:0007669"/>
    <property type="project" value="UniProtKB-EC"/>
</dbReference>
<feature type="compositionally biased region" description="Polar residues" evidence="25">
    <location>
        <begin position="786"/>
        <end position="800"/>
    </location>
</feature>
<dbReference type="GO" id="GO:0046677">
    <property type="term" value="P:response to antibiotic"/>
    <property type="evidence" value="ECO:0007669"/>
    <property type="project" value="UniProtKB-UniRule"/>
</dbReference>
<dbReference type="Proteomes" id="UP000035860">
    <property type="component" value="Unassembled WGS sequence"/>
</dbReference>
<keyword evidence="12" id="KW-0378">Hydrolase</keyword>
<evidence type="ECO:0000256" key="14">
    <source>
        <dbReference type="ARBA" id="ARBA00022984"/>
    </source>
</evidence>
<evidence type="ECO:0000256" key="16">
    <source>
        <dbReference type="ARBA" id="ARBA00023251"/>
    </source>
</evidence>
<feature type="region of interest" description="Disordered" evidence="25">
    <location>
        <begin position="778"/>
        <end position="800"/>
    </location>
</feature>
<dbReference type="eggNOG" id="COG0744">
    <property type="taxonomic scope" value="Bacteria"/>
</dbReference>